<feature type="domain" description="Mannan-binding protein" evidence="1">
    <location>
        <begin position="91"/>
        <end position="124"/>
    </location>
</feature>
<comment type="caution">
    <text evidence="2">The sequence shown here is derived from an EMBL/GenBank/DDBJ whole genome shotgun (WGS) entry which is preliminary data.</text>
</comment>
<organism evidence="2 3">
    <name type="scientific">Chryseobacterium ginsengisoli</name>
    <dbReference type="NCBI Taxonomy" id="363853"/>
    <lineage>
        <taxon>Bacteria</taxon>
        <taxon>Pseudomonadati</taxon>
        <taxon>Bacteroidota</taxon>
        <taxon>Flavobacteriia</taxon>
        <taxon>Flavobacteriales</taxon>
        <taxon>Weeksellaceae</taxon>
        <taxon>Chryseobacterium group</taxon>
        <taxon>Chryseobacterium</taxon>
    </lineage>
</organism>
<reference evidence="3" key="1">
    <citation type="journal article" date="2019" name="Int. J. Syst. Evol. Microbiol.">
        <title>The Global Catalogue of Microorganisms (GCM) 10K type strain sequencing project: providing services to taxonomists for standard genome sequencing and annotation.</title>
        <authorList>
            <consortium name="The Broad Institute Genomics Platform"/>
            <consortium name="The Broad Institute Genome Sequencing Center for Infectious Disease"/>
            <person name="Wu L."/>
            <person name="Ma J."/>
        </authorList>
    </citation>
    <scope>NUCLEOTIDE SEQUENCE [LARGE SCALE GENOMIC DNA]</scope>
    <source>
        <strain evidence="3">JCM 18019</strain>
    </source>
</reference>
<gene>
    <name evidence="2" type="ORF">GCM10023210_33760</name>
</gene>
<evidence type="ECO:0000259" key="1">
    <source>
        <dbReference type="Pfam" id="PF12151"/>
    </source>
</evidence>
<accession>A0ABP9MMZ3</accession>
<dbReference type="Pfam" id="PF12151">
    <property type="entry name" value="MVL"/>
    <property type="match status" value="1"/>
</dbReference>
<dbReference type="Proteomes" id="UP001500353">
    <property type="component" value="Unassembled WGS sequence"/>
</dbReference>
<evidence type="ECO:0000313" key="3">
    <source>
        <dbReference type="Proteomes" id="UP001500353"/>
    </source>
</evidence>
<dbReference type="Gene3D" id="3.30.1490.230">
    <property type="match status" value="2"/>
</dbReference>
<sequence length="128" mass="14005">MTTFVMLNKQKLKIMSTFKINIIAGPLWSNDEAQKLAPRIAAAHLGKFTGQWSTIVEGEMSVIEVELNTQPTGNNEYTLDVLAGPIWSDEDAKAICPAICASYGGTWNGQWTTVVEGQMSVCGCVFKF</sequence>
<dbReference type="InterPro" id="IPR021992">
    <property type="entry name" value="MVL"/>
</dbReference>
<name>A0ABP9MMZ3_9FLAO</name>
<protein>
    <recommendedName>
        <fullName evidence="1">Mannan-binding protein domain-containing protein</fullName>
    </recommendedName>
</protein>
<proteinExistence type="predicted"/>
<keyword evidence="3" id="KW-1185">Reference proteome</keyword>
<dbReference type="EMBL" id="BAABHX010000006">
    <property type="protein sequence ID" value="GAA5098035.1"/>
    <property type="molecule type" value="Genomic_DNA"/>
</dbReference>
<evidence type="ECO:0000313" key="2">
    <source>
        <dbReference type="EMBL" id="GAA5098035.1"/>
    </source>
</evidence>
<dbReference type="InterPro" id="IPR053754">
    <property type="entry name" value="OligoMan_bind_ChitinaseAct_sf"/>
</dbReference>